<sequence length="220" mass="24521">MCVLEGSMTVEKDESKTRLTPAEWAEAEAKWTSGEYTLSKLEEEYGIRRETLSRHFKKRGLEKGADSVGKMVRESLKSDAELRAKARAEKIEDRRTRYDGWAYALGQMVMVEVTTAKREGKPLASIEDDLKSLQRASGTLAKCFEISSKALGMEKEEGGEEDIPNLVFGELTPSQVAQLRKEDDEPEVIDDDLLESLEEEALSEAESDFDASGEDDDGDA</sequence>
<protein>
    <recommendedName>
        <fullName evidence="4">DNA-binding protein</fullName>
    </recommendedName>
</protein>
<evidence type="ECO:0008006" key="4">
    <source>
        <dbReference type="Google" id="ProtNLM"/>
    </source>
</evidence>
<proteinExistence type="predicted"/>
<keyword evidence="3" id="KW-0614">Plasmid</keyword>
<feature type="region of interest" description="Disordered" evidence="1">
    <location>
        <begin position="199"/>
        <end position="220"/>
    </location>
</feature>
<dbReference type="AlphaFoldDB" id="A0A220SV80"/>
<reference evidence="2" key="1">
    <citation type="submission" date="2016-12" db="EMBL/GenBank/DDBJ databases">
        <title>Draft genome sequence of a CTX-M-15-producing endophytic Klebsiella pneumoniae sequence type 198 isolate from lettuce.</title>
        <authorList>
            <person name="Lopes R.Sr."/>
        </authorList>
    </citation>
    <scope>NUCLEOTIDE SEQUENCE</scope>
    <source>
        <strain evidence="2">301</strain>
        <plasmid evidence="2">pKP301b</plasmid>
    </source>
</reference>
<evidence type="ECO:0000313" key="3">
    <source>
        <dbReference type="EMBL" id="ASK37229.1"/>
    </source>
</evidence>
<accession>A0A220SV80</accession>
<geneLocation type="plasmid" evidence="3">
    <name>p205880-NR1</name>
</geneLocation>
<evidence type="ECO:0000313" key="2">
    <source>
        <dbReference type="EMBL" id="ASK04183.1"/>
    </source>
</evidence>
<name>A0A220SV80_KLEPN</name>
<dbReference type="EMBL" id="MF144193">
    <property type="protein sequence ID" value="ASK37229.1"/>
    <property type="molecule type" value="Genomic_DNA"/>
</dbReference>
<geneLocation type="plasmid" evidence="2">
    <name>pKP301b</name>
</geneLocation>
<dbReference type="EMBL" id="KY354306">
    <property type="protein sequence ID" value="ASK04183.1"/>
    <property type="molecule type" value="Genomic_DNA"/>
</dbReference>
<organism evidence="3">
    <name type="scientific">Klebsiella pneumoniae</name>
    <dbReference type="NCBI Taxonomy" id="573"/>
    <lineage>
        <taxon>Bacteria</taxon>
        <taxon>Pseudomonadati</taxon>
        <taxon>Pseudomonadota</taxon>
        <taxon>Gammaproteobacteria</taxon>
        <taxon>Enterobacterales</taxon>
        <taxon>Enterobacteriaceae</taxon>
        <taxon>Klebsiella/Raoultella group</taxon>
        <taxon>Klebsiella</taxon>
        <taxon>Klebsiella pneumoniae complex</taxon>
    </lineage>
</organism>
<reference evidence="3" key="2">
    <citation type="submission" date="2017-05" db="EMBL/GenBank/DDBJ databases">
        <title>Complete sequence of plasmid p205880-NR1.</title>
        <authorList>
            <person name="Wang S."/>
            <person name="Zhou D."/>
        </authorList>
    </citation>
    <scope>NUCLEOTIDE SEQUENCE</scope>
    <source>
        <strain evidence="3">205880</strain>
        <plasmid evidence="3">p205880-NR1</plasmid>
    </source>
</reference>
<evidence type="ECO:0000256" key="1">
    <source>
        <dbReference type="SAM" id="MobiDB-lite"/>
    </source>
</evidence>